<feature type="non-terminal residue" evidence="10">
    <location>
        <position position="1"/>
    </location>
</feature>
<dbReference type="InterPro" id="IPR050360">
    <property type="entry name" value="MFS_Sugar_Transporters"/>
</dbReference>
<dbReference type="GO" id="GO:0016020">
    <property type="term" value="C:membrane"/>
    <property type="evidence" value="ECO:0007669"/>
    <property type="project" value="UniProtKB-SubCell"/>
</dbReference>
<dbReference type="OrthoDB" id="8120565at2759"/>
<dbReference type="PRINTS" id="PR00171">
    <property type="entry name" value="SUGRTRNSPORT"/>
</dbReference>
<dbReference type="InterPro" id="IPR036259">
    <property type="entry name" value="MFS_trans_sf"/>
</dbReference>
<comment type="subcellular location">
    <subcellularLocation>
        <location evidence="1">Membrane</location>
        <topology evidence="1">Multi-pass membrane protein</topology>
    </subcellularLocation>
</comment>
<comment type="similarity">
    <text evidence="2">Belongs to the major facilitator superfamily. Sugar transporter (TC 2.A.1.1) family.</text>
</comment>
<dbReference type="InterPro" id="IPR005828">
    <property type="entry name" value="MFS_sugar_transport-like"/>
</dbReference>
<dbReference type="InParanoid" id="A0A0D0DE75"/>
<dbReference type="HOGENOM" id="CLU_1975819_0_0_1"/>
<reference evidence="11" key="2">
    <citation type="submission" date="2015-01" db="EMBL/GenBank/DDBJ databases">
        <title>Evolutionary Origins and Diversification of the Mycorrhizal Mutualists.</title>
        <authorList>
            <consortium name="DOE Joint Genome Institute"/>
            <consortium name="Mycorrhizal Genomics Consortium"/>
            <person name="Kohler A."/>
            <person name="Kuo A."/>
            <person name="Nagy L.G."/>
            <person name="Floudas D."/>
            <person name="Copeland A."/>
            <person name="Barry K.W."/>
            <person name="Cichocki N."/>
            <person name="Veneault-Fourrey C."/>
            <person name="LaButti K."/>
            <person name="Lindquist E.A."/>
            <person name="Lipzen A."/>
            <person name="Lundell T."/>
            <person name="Morin E."/>
            <person name="Murat C."/>
            <person name="Riley R."/>
            <person name="Ohm R."/>
            <person name="Sun H."/>
            <person name="Tunlid A."/>
            <person name="Henrissat B."/>
            <person name="Grigoriev I.V."/>
            <person name="Hibbett D.S."/>
            <person name="Martin F."/>
        </authorList>
    </citation>
    <scope>NUCLEOTIDE SEQUENCE [LARGE SCALE GENOMIC DNA]</scope>
    <source>
        <strain evidence="11">Ve08.2h10</strain>
    </source>
</reference>
<dbReference type="PROSITE" id="PS50850">
    <property type="entry name" value="MFS"/>
    <property type="match status" value="1"/>
</dbReference>
<name>A0A0D0DE75_9AGAM</name>
<dbReference type="Gene3D" id="1.20.1250.20">
    <property type="entry name" value="MFS general substrate transporter like domains"/>
    <property type="match status" value="1"/>
</dbReference>
<proteinExistence type="inferred from homology"/>
<reference evidence="10 11" key="1">
    <citation type="submission" date="2014-04" db="EMBL/GenBank/DDBJ databases">
        <authorList>
            <consortium name="DOE Joint Genome Institute"/>
            <person name="Kuo A."/>
            <person name="Kohler A."/>
            <person name="Jargeat P."/>
            <person name="Nagy L.G."/>
            <person name="Floudas D."/>
            <person name="Copeland A."/>
            <person name="Barry K.W."/>
            <person name="Cichocki N."/>
            <person name="Veneault-Fourrey C."/>
            <person name="LaButti K."/>
            <person name="Lindquist E.A."/>
            <person name="Lipzen A."/>
            <person name="Lundell T."/>
            <person name="Morin E."/>
            <person name="Murat C."/>
            <person name="Sun H."/>
            <person name="Tunlid A."/>
            <person name="Henrissat B."/>
            <person name="Grigoriev I.V."/>
            <person name="Hibbett D.S."/>
            <person name="Martin F."/>
            <person name="Nordberg H.P."/>
            <person name="Cantor M.N."/>
            <person name="Hua S.X."/>
        </authorList>
    </citation>
    <scope>NUCLEOTIDE SEQUENCE [LARGE SCALE GENOMIC DNA]</scope>
    <source>
        <strain evidence="10 11">Ve08.2h10</strain>
    </source>
</reference>
<feature type="domain" description="Major facilitator superfamily (MFS) profile" evidence="9">
    <location>
        <begin position="1"/>
        <end position="129"/>
    </location>
</feature>
<dbReference type="SUPFAM" id="SSF103473">
    <property type="entry name" value="MFS general substrate transporter"/>
    <property type="match status" value="1"/>
</dbReference>
<evidence type="ECO:0000256" key="7">
    <source>
        <dbReference type="ARBA" id="ARBA00049119"/>
    </source>
</evidence>
<organism evidence="10 11">
    <name type="scientific">Paxillus rubicundulus Ve08.2h10</name>
    <dbReference type="NCBI Taxonomy" id="930991"/>
    <lineage>
        <taxon>Eukaryota</taxon>
        <taxon>Fungi</taxon>
        <taxon>Dikarya</taxon>
        <taxon>Basidiomycota</taxon>
        <taxon>Agaricomycotina</taxon>
        <taxon>Agaricomycetes</taxon>
        <taxon>Agaricomycetidae</taxon>
        <taxon>Boletales</taxon>
        <taxon>Paxilineae</taxon>
        <taxon>Paxillaceae</taxon>
        <taxon>Paxillus</taxon>
    </lineage>
</organism>
<evidence type="ECO:0000259" key="9">
    <source>
        <dbReference type="PROSITE" id="PS50850"/>
    </source>
</evidence>
<keyword evidence="11" id="KW-1185">Reference proteome</keyword>
<feature type="transmembrane region" description="Helical" evidence="8">
    <location>
        <begin position="12"/>
        <end position="35"/>
    </location>
</feature>
<evidence type="ECO:0000256" key="3">
    <source>
        <dbReference type="ARBA" id="ARBA00022448"/>
    </source>
</evidence>
<dbReference type="PANTHER" id="PTHR48022">
    <property type="entry name" value="PLASTIDIC GLUCOSE TRANSPORTER 4"/>
    <property type="match status" value="1"/>
</dbReference>
<evidence type="ECO:0000256" key="5">
    <source>
        <dbReference type="ARBA" id="ARBA00022989"/>
    </source>
</evidence>
<evidence type="ECO:0000256" key="6">
    <source>
        <dbReference type="ARBA" id="ARBA00023136"/>
    </source>
</evidence>
<dbReference type="InterPro" id="IPR003663">
    <property type="entry name" value="Sugar/inositol_transpt"/>
</dbReference>
<dbReference type="InterPro" id="IPR005829">
    <property type="entry name" value="Sugar_transporter_CS"/>
</dbReference>
<dbReference type="InterPro" id="IPR020846">
    <property type="entry name" value="MFS_dom"/>
</dbReference>
<dbReference type="GO" id="GO:0005351">
    <property type="term" value="F:carbohydrate:proton symporter activity"/>
    <property type="evidence" value="ECO:0007669"/>
    <property type="project" value="TreeGrafter"/>
</dbReference>
<keyword evidence="4 8" id="KW-0812">Transmembrane</keyword>
<feature type="transmembrane region" description="Helical" evidence="8">
    <location>
        <begin position="77"/>
        <end position="100"/>
    </location>
</feature>
<feature type="transmembrane region" description="Helical" evidence="8">
    <location>
        <begin position="42"/>
        <end position="65"/>
    </location>
</feature>
<protein>
    <recommendedName>
        <fullName evidence="9">Major facilitator superfamily (MFS) profile domain-containing protein</fullName>
    </recommendedName>
</protein>
<evidence type="ECO:0000256" key="8">
    <source>
        <dbReference type="SAM" id="Phobius"/>
    </source>
</evidence>
<gene>
    <name evidence="10" type="ORF">PAXRUDRAFT_834244</name>
</gene>
<dbReference type="STRING" id="930991.A0A0D0DE75"/>
<dbReference type="EMBL" id="KN826370">
    <property type="protein sequence ID" value="KIK79129.1"/>
    <property type="molecule type" value="Genomic_DNA"/>
</dbReference>
<evidence type="ECO:0000256" key="1">
    <source>
        <dbReference type="ARBA" id="ARBA00004141"/>
    </source>
</evidence>
<evidence type="ECO:0000256" key="4">
    <source>
        <dbReference type="ARBA" id="ARBA00022692"/>
    </source>
</evidence>
<keyword evidence="5 8" id="KW-1133">Transmembrane helix</keyword>
<dbReference type="AlphaFoldDB" id="A0A0D0DE75"/>
<dbReference type="PROSITE" id="PS00216">
    <property type="entry name" value="SUGAR_TRANSPORT_1"/>
    <property type="match status" value="1"/>
</dbReference>
<accession>A0A0D0DE75</accession>
<comment type="catalytic activity">
    <reaction evidence="7">
        <text>myo-inositol(out) + H(+)(out) = myo-inositol(in) + H(+)(in)</text>
        <dbReference type="Rhea" id="RHEA:60364"/>
        <dbReference type="ChEBI" id="CHEBI:15378"/>
        <dbReference type="ChEBI" id="CHEBI:17268"/>
    </reaction>
</comment>
<dbReference type="PANTHER" id="PTHR48022:SF48">
    <property type="entry name" value="SUGAR TRANSPORTER, PUTATIVE (AFU_ORTHOLOGUE AFUA_3G06730)-RELATED"/>
    <property type="match status" value="1"/>
</dbReference>
<dbReference type="Proteomes" id="UP000054538">
    <property type="component" value="Unassembled WGS sequence"/>
</dbReference>
<keyword evidence="6 8" id="KW-0472">Membrane</keyword>
<sequence length="129" mass="13948">FGQLGLNPNTTSLLATGVYGVVNMLSTLPAVVLLDSVGRRPLLMWGAIGCFVSLVMVGSLIAVYGDDWPAHMTAGRVAIAFVFLYDVNFSYSWAPIGWVIPSEIFPLHLRSTGISITTSTTWMSNLHTD</sequence>
<evidence type="ECO:0000313" key="10">
    <source>
        <dbReference type="EMBL" id="KIK79129.1"/>
    </source>
</evidence>
<evidence type="ECO:0000256" key="2">
    <source>
        <dbReference type="ARBA" id="ARBA00010992"/>
    </source>
</evidence>
<evidence type="ECO:0000313" key="11">
    <source>
        <dbReference type="Proteomes" id="UP000054538"/>
    </source>
</evidence>
<keyword evidence="3" id="KW-0813">Transport</keyword>
<dbReference type="Pfam" id="PF00083">
    <property type="entry name" value="Sugar_tr"/>
    <property type="match status" value="1"/>
</dbReference>